<sequence length="119" mass="12729">MLATLLVALVAIIHLAILVLEMFLWEAPAGRRAFNLSADFARQTRVLAANQGLYNGFLAAGLAWGLWLGRRGTGGYLFPGLRAGRRDFRRADRQPQNSLYSGAARAAGAGCRADASVGP</sequence>
<accession>A0A378B1I3</accession>
<dbReference type="PANTHER" id="PTHR38446">
    <property type="entry name" value="BLL0914 PROTEIN"/>
    <property type="match status" value="1"/>
</dbReference>
<keyword evidence="1" id="KW-0472">Membrane</keyword>
<dbReference type="Proteomes" id="UP000255382">
    <property type="component" value="Unassembled WGS sequence"/>
</dbReference>
<keyword evidence="3" id="KW-1185">Reference proteome</keyword>
<keyword evidence="1" id="KW-0812">Transmembrane</keyword>
<dbReference type="AlphaFoldDB" id="A0A378B1I3"/>
<protein>
    <submittedName>
        <fullName evidence="2">Membrane protein</fullName>
    </submittedName>
</protein>
<dbReference type="PANTHER" id="PTHR38446:SF1">
    <property type="entry name" value="BLL0914 PROTEIN"/>
    <property type="match status" value="1"/>
</dbReference>
<gene>
    <name evidence="2" type="ORF">NCTC5050_03957</name>
</gene>
<dbReference type="EMBL" id="UGLZ01000005">
    <property type="protein sequence ID" value="STV26879.1"/>
    <property type="molecule type" value="Genomic_DNA"/>
</dbReference>
<evidence type="ECO:0000256" key="1">
    <source>
        <dbReference type="SAM" id="Phobius"/>
    </source>
</evidence>
<dbReference type="InterPro" id="IPR009732">
    <property type="entry name" value="DUF1304"/>
</dbReference>
<feature type="transmembrane region" description="Helical" evidence="1">
    <location>
        <begin position="6"/>
        <end position="25"/>
    </location>
</feature>
<evidence type="ECO:0000313" key="3">
    <source>
        <dbReference type="Proteomes" id="UP000255382"/>
    </source>
</evidence>
<keyword evidence="1" id="KW-1133">Transmembrane helix</keyword>
<feature type="transmembrane region" description="Helical" evidence="1">
    <location>
        <begin position="46"/>
        <end position="67"/>
    </location>
</feature>
<proteinExistence type="predicted"/>
<reference evidence="2 3" key="1">
    <citation type="submission" date="2018-06" db="EMBL/GenBank/DDBJ databases">
        <authorList>
            <consortium name="Pathogen Informatics"/>
            <person name="Doyle S."/>
        </authorList>
    </citation>
    <scope>NUCLEOTIDE SEQUENCE [LARGE SCALE GENOMIC DNA]</scope>
    <source>
        <strain evidence="2 3">NCTC5050</strain>
    </source>
</reference>
<dbReference type="Pfam" id="PF06993">
    <property type="entry name" value="DUF1304"/>
    <property type="match status" value="1"/>
</dbReference>
<evidence type="ECO:0000313" key="2">
    <source>
        <dbReference type="EMBL" id="STV26879.1"/>
    </source>
</evidence>
<organism evidence="2 3">
    <name type="scientific">Klebsiella pneumoniae subsp. ozaenae</name>
    <dbReference type="NCBI Taxonomy" id="574"/>
    <lineage>
        <taxon>Bacteria</taxon>
        <taxon>Pseudomonadati</taxon>
        <taxon>Pseudomonadota</taxon>
        <taxon>Gammaproteobacteria</taxon>
        <taxon>Enterobacterales</taxon>
        <taxon>Enterobacteriaceae</taxon>
        <taxon>Klebsiella/Raoultella group</taxon>
        <taxon>Klebsiella</taxon>
        <taxon>Klebsiella pneumoniae complex</taxon>
    </lineage>
</organism>
<name>A0A378B1I3_KLEPO</name>